<evidence type="ECO:0000259" key="3">
    <source>
        <dbReference type="SMART" id="SM00806"/>
    </source>
</evidence>
<organism evidence="4 5">
    <name type="scientific">Wickerhamomyces pijperi</name>
    <name type="common">Yeast</name>
    <name type="synonym">Pichia pijperi</name>
    <dbReference type="NCBI Taxonomy" id="599730"/>
    <lineage>
        <taxon>Eukaryota</taxon>
        <taxon>Fungi</taxon>
        <taxon>Dikarya</taxon>
        <taxon>Ascomycota</taxon>
        <taxon>Saccharomycotina</taxon>
        <taxon>Saccharomycetes</taxon>
        <taxon>Phaffomycetales</taxon>
        <taxon>Wickerhamomycetaceae</taxon>
        <taxon>Wickerhamomyces</taxon>
    </lineage>
</organism>
<comment type="caution">
    <text evidence="4">The sequence shown here is derived from an EMBL/GenBank/DDBJ whole genome shotgun (WGS) entry which is preliminary data.</text>
</comment>
<reference evidence="4" key="1">
    <citation type="journal article" date="2021" name="Open Biol.">
        <title>Shared evolutionary footprints suggest mitochondrial oxidative damage underlies multiple complex I losses in fungi.</title>
        <authorList>
            <person name="Schikora-Tamarit M.A."/>
            <person name="Marcet-Houben M."/>
            <person name="Nosek J."/>
            <person name="Gabaldon T."/>
        </authorList>
    </citation>
    <scope>NUCLEOTIDE SEQUENCE</scope>
    <source>
        <strain evidence="4">CBS2887</strain>
    </source>
</reference>
<dbReference type="Proteomes" id="UP000774326">
    <property type="component" value="Unassembled WGS sequence"/>
</dbReference>
<dbReference type="InterPro" id="IPR056279">
    <property type="entry name" value="Aip3p_Bud6_N"/>
</dbReference>
<evidence type="ECO:0000313" key="4">
    <source>
        <dbReference type="EMBL" id="KAH3684835.1"/>
    </source>
</evidence>
<dbReference type="InterPro" id="IPR051825">
    <property type="entry name" value="SRCIN1"/>
</dbReference>
<gene>
    <name evidence="4" type="ORF">WICPIJ_004188</name>
</gene>
<dbReference type="OrthoDB" id="783096at2759"/>
<reference evidence="4" key="2">
    <citation type="submission" date="2021-01" db="EMBL/GenBank/DDBJ databases">
        <authorList>
            <person name="Schikora-Tamarit M.A."/>
        </authorList>
    </citation>
    <scope>NUCLEOTIDE SEQUENCE</scope>
    <source>
        <strain evidence="4">CBS2887</strain>
    </source>
</reference>
<dbReference type="SMART" id="SM00806">
    <property type="entry name" value="AIP3"/>
    <property type="match status" value="1"/>
</dbReference>
<feature type="compositionally biased region" description="Basic and acidic residues" evidence="2">
    <location>
        <begin position="164"/>
        <end position="177"/>
    </location>
</feature>
<dbReference type="GO" id="GO:0051286">
    <property type="term" value="C:cell tip"/>
    <property type="evidence" value="ECO:0007669"/>
    <property type="project" value="TreeGrafter"/>
</dbReference>
<dbReference type="Gene3D" id="1.20.58.1540">
    <property type="entry name" value="Actin interacting protein 3, C-terminal domain"/>
    <property type="match status" value="1"/>
</dbReference>
<dbReference type="GO" id="GO:0030010">
    <property type="term" value="P:establishment of cell polarity"/>
    <property type="evidence" value="ECO:0007669"/>
    <property type="project" value="TreeGrafter"/>
</dbReference>
<sequence>MNTIESSVTKLLVATKHLLESLTKWARLAATESDISDAYVQLGNEFKVACRAFINAGVDVSDLGDVPHSLRVVLEEALCEQPSQESLDRFLPNIREIIVTLLQNLKTKQALVRNIRYSRSKEQLRSDDSAVKRSNTNGSPSKDKSHNTSSPVKQALDRTSQTPKNKDVKTSRSERTDNNTGAPIPNTALVQLQKGDSLQRRASRRFSAYQYAKLTNNIPLDLPDQTSMLPVASKKESVKDTNKTLDPQGDSEITVFLKVGAKVKKATIPSNPSLTALRLLFVEKFAYSPGSGSFPDIYIKDNTSDISYELEEHLFTDIAENCVLSLNINENDQVIETLQRSIDGLKSQLSKKNHEIFQSTKDYIDKYNTDIQTKLDQISTSYQRSEEKSPPNKAANDAPKPSSEVAPSKQTIDSMRFELSVIKQLHSTNKSTFNKSLETLLSKINDFKSLSLSNTKSNNRQYMEDSHSSLSTRSDNLLTRFDDLQDLIEALRKDVATRGAKPAKKQLDYVEAELRESHKDFDELVGFISLEKPNWKKIWESELDVVCNEQQFLTLQEDLMHDLKEDFERAYETFELVKQCCEEQSKNPKVRAANITLSEHVDLPNLREALLSEVQSLKPNHESRVAAIERAEKLREKERLLTTMNGFEEELEGFVEDNKLKKSGGIEEVERLRKIKDEENLRSNFPPLF</sequence>
<feature type="domain" description="Actin interacting protein 3 C-terminal" evidence="3">
    <location>
        <begin position="256"/>
        <end position="678"/>
    </location>
</feature>
<dbReference type="GO" id="GO:0005737">
    <property type="term" value="C:cytoplasm"/>
    <property type="evidence" value="ECO:0007669"/>
    <property type="project" value="TreeGrafter"/>
</dbReference>
<feature type="compositionally biased region" description="Polar residues" evidence="2">
    <location>
        <begin position="147"/>
        <end position="163"/>
    </location>
</feature>
<feature type="compositionally biased region" description="Basic and acidic residues" evidence="2">
    <location>
        <begin position="122"/>
        <end position="131"/>
    </location>
</feature>
<feature type="region of interest" description="Disordered" evidence="2">
    <location>
        <begin position="122"/>
        <end position="196"/>
    </location>
</feature>
<dbReference type="InterPro" id="IPR022782">
    <property type="entry name" value="AIP3-like_C"/>
</dbReference>
<keyword evidence="1" id="KW-0175">Coiled coil</keyword>
<dbReference type="PANTHER" id="PTHR22741:SF10">
    <property type="entry name" value="COILED-COIL DOMAIN-CONTAINING PROTEIN CG32809"/>
    <property type="match status" value="1"/>
</dbReference>
<name>A0A9P8Q8E0_WICPI</name>
<keyword evidence="5" id="KW-1185">Reference proteome</keyword>
<feature type="region of interest" description="Disordered" evidence="2">
    <location>
        <begin position="380"/>
        <end position="410"/>
    </location>
</feature>
<dbReference type="PANTHER" id="PTHR22741">
    <property type="entry name" value="P140CAP/SNIP-RELATED"/>
    <property type="match status" value="1"/>
</dbReference>
<evidence type="ECO:0000313" key="5">
    <source>
        <dbReference type="Proteomes" id="UP000774326"/>
    </source>
</evidence>
<evidence type="ECO:0000256" key="2">
    <source>
        <dbReference type="SAM" id="MobiDB-lite"/>
    </source>
</evidence>
<dbReference type="Pfam" id="PF03915">
    <property type="entry name" value="AIP3"/>
    <property type="match status" value="1"/>
</dbReference>
<accession>A0A9P8Q8E0</accession>
<feature type="compositionally biased region" description="Low complexity" evidence="2">
    <location>
        <begin position="391"/>
        <end position="402"/>
    </location>
</feature>
<dbReference type="AlphaFoldDB" id="A0A9P8Q8E0"/>
<dbReference type="GO" id="GO:0005519">
    <property type="term" value="F:cytoskeletal regulatory protein binding"/>
    <property type="evidence" value="ECO:0007669"/>
    <property type="project" value="InterPro"/>
</dbReference>
<protein>
    <recommendedName>
        <fullName evidence="3">Actin interacting protein 3 C-terminal domain-containing protein</fullName>
    </recommendedName>
</protein>
<evidence type="ECO:0000256" key="1">
    <source>
        <dbReference type="ARBA" id="ARBA00023054"/>
    </source>
</evidence>
<proteinExistence type="predicted"/>
<dbReference type="EMBL" id="JAEUBG010002298">
    <property type="protein sequence ID" value="KAH3684835.1"/>
    <property type="molecule type" value="Genomic_DNA"/>
</dbReference>
<dbReference type="InterPro" id="IPR005613">
    <property type="entry name" value="AIP3_C"/>
</dbReference>
<dbReference type="Pfam" id="PF23153">
    <property type="entry name" value="Aip3p_Bud6_N"/>
    <property type="match status" value="1"/>
</dbReference>